<gene>
    <name evidence="1" type="ORF">EGYM00392_LOCUS14404</name>
</gene>
<protein>
    <submittedName>
        <fullName evidence="1">Uncharacterized protein</fullName>
    </submittedName>
</protein>
<accession>A0A7S1I7S5</accession>
<sequence length="113" mass="11945">MVQAPGRCQQQVCSDLKPDPDLSLPSCRDGGPGVPLSCPSSICSFFSVLHALLFPQAYLYPNTPTLSALLCLSPVMVACRRWALEGCDGCGFTTGSFLMLSCPPTAARGRTSC</sequence>
<proteinExistence type="predicted"/>
<dbReference type="AlphaFoldDB" id="A0A7S1I7S5"/>
<organism evidence="1">
    <name type="scientific">Eutreptiella gymnastica</name>
    <dbReference type="NCBI Taxonomy" id="73025"/>
    <lineage>
        <taxon>Eukaryota</taxon>
        <taxon>Discoba</taxon>
        <taxon>Euglenozoa</taxon>
        <taxon>Euglenida</taxon>
        <taxon>Spirocuta</taxon>
        <taxon>Euglenophyceae</taxon>
        <taxon>Eutreptiales</taxon>
        <taxon>Eutreptiaceae</taxon>
        <taxon>Eutreptiella</taxon>
    </lineage>
</organism>
<name>A0A7S1I7S5_9EUGL</name>
<dbReference type="EMBL" id="HBGA01039678">
    <property type="protein sequence ID" value="CAD9003320.1"/>
    <property type="molecule type" value="Transcribed_RNA"/>
</dbReference>
<reference evidence="1" key="1">
    <citation type="submission" date="2021-01" db="EMBL/GenBank/DDBJ databases">
        <authorList>
            <person name="Corre E."/>
            <person name="Pelletier E."/>
            <person name="Niang G."/>
            <person name="Scheremetjew M."/>
            <person name="Finn R."/>
            <person name="Kale V."/>
            <person name="Holt S."/>
            <person name="Cochrane G."/>
            <person name="Meng A."/>
            <person name="Brown T."/>
            <person name="Cohen L."/>
        </authorList>
    </citation>
    <scope>NUCLEOTIDE SEQUENCE</scope>
    <source>
        <strain evidence="1">NIES-381</strain>
    </source>
</reference>
<evidence type="ECO:0000313" key="1">
    <source>
        <dbReference type="EMBL" id="CAD9003320.1"/>
    </source>
</evidence>